<keyword evidence="4" id="KW-0732">Signal</keyword>
<dbReference type="Pfam" id="PF07714">
    <property type="entry name" value="PK_Tyr_Ser-Thr"/>
    <property type="match status" value="2"/>
</dbReference>
<dbReference type="InterPro" id="IPR032675">
    <property type="entry name" value="LRR_dom_sf"/>
</dbReference>
<dbReference type="STRING" id="946362.F2UTG4"/>
<feature type="region of interest" description="Disordered" evidence="3">
    <location>
        <begin position="142"/>
        <end position="165"/>
    </location>
</feature>
<reference evidence="6" key="1">
    <citation type="submission" date="2009-08" db="EMBL/GenBank/DDBJ databases">
        <title>Annotation of Salpingoeca rosetta.</title>
        <authorList>
            <consortium name="The Broad Institute Genome Sequencing Platform"/>
            <person name="Russ C."/>
            <person name="Cuomo C."/>
            <person name="Burger G."/>
            <person name="Gray M.W."/>
            <person name="Holland P.W.H."/>
            <person name="King N."/>
            <person name="Lang F.B.F."/>
            <person name="Roger A.J."/>
            <person name="Ruiz-Trillo I."/>
            <person name="Young S.K."/>
            <person name="Zeng Q."/>
            <person name="Gargeya S."/>
            <person name="Alvarado L."/>
            <person name="Berlin A."/>
            <person name="Chapman S.B."/>
            <person name="Chen Z."/>
            <person name="Freedman E."/>
            <person name="Gellesch M."/>
            <person name="Goldberg J."/>
            <person name="Griggs A."/>
            <person name="Gujja S."/>
            <person name="Heilman E."/>
            <person name="Heiman D."/>
            <person name="Howarth C."/>
            <person name="Mehta T."/>
            <person name="Neiman D."/>
            <person name="Pearson M."/>
            <person name="Roberts A."/>
            <person name="Saif S."/>
            <person name="Shea T."/>
            <person name="Shenoy N."/>
            <person name="Sisk P."/>
            <person name="Stolte C."/>
            <person name="Sykes S."/>
            <person name="White J."/>
            <person name="Yandava C."/>
            <person name="Haas B."/>
            <person name="Nusbaum C."/>
            <person name="Birren B."/>
        </authorList>
    </citation>
    <scope>NUCLEOTIDE SEQUENCE [LARGE SCALE GENOMIC DNA]</scope>
    <source>
        <strain evidence="6">ATCC 50818</strain>
    </source>
</reference>
<dbReference type="PANTHER" id="PTHR24366">
    <property type="entry name" value="IG(IMMUNOGLOBULIN) AND LRR(LEUCINE RICH REPEAT) DOMAINS"/>
    <property type="match status" value="1"/>
</dbReference>
<dbReference type="Gene3D" id="3.80.10.10">
    <property type="entry name" value="Ribonuclease Inhibitor"/>
    <property type="match status" value="3"/>
</dbReference>
<dbReference type="EMBL" id="GL833037">
    <property type="protein sequence ID" value="EGD83271.1"/>
    <property type="molecule type" value="Genomic_DNA"/>
</dbReference>
<dbReference type="Gene3D" id="3.30.200.20">
    <property type="entry name" value="Phosphorylase Kinase, domain 1"/>
    <property type="match status" value="1"/>
</dbReference>
<dbReference type="Gene3D" id="1.10.510.10">
    <property type="entry name" value="Transferase(Phosphotransferase) domain 1"/>
    <property type="match status" value="1"/>
</dbReference>
<evidence type="ECO:0000313" key="6">
    <source>
        <dbReference type="EMBL" id="EGD83271.1"/>
    </source>
</evidence>
<organism evidence="7">
    <name type="scientific">Salpingoeca rosetta (strain ATCC 50818 / BSB-021)</name>
    <dbReference type="NCBI Taxonomy" id="946362"/>
    <lineage>
        <taxon>Eukaryota</taxon>
        <taxon>Choanoflagellata</taxon>
        <taxon>Craspedida</taxon>
        <taxon>Salpingoecidae</taxon>
        <taxon>Salpingoeca</taxon>
    </lineage>
</organism>
<name>F2UTG4_SALR5</name>
<dbReference type="SMART" id="SM00369">
    <property type="entry name" value="LRR_TYP"/>
    <property type="match status" value="12"/>
</dbReference>
<dbReference type="InterPro" id="IPR011009">
    <property type="entry name" value="Kinase-like_dom_sf"/>
</dbReference>
<evidence type="ECO:0000256" key="4">
    <source>
        <dbReference type="SAM" id="SignalP"/>
    </source>
</evidence>
<dbReference type="PANTHER" id="PTHR24366:SF96">
    <property type="entry name" value="LEUCINE RICH REPEAT CONTAINING 53"/>
    <property type="match status" value="1"/>
</dbReference>
<keyword evidence="2" id="KW-0677">Repeat</keyword>
<keyword evidence="1" id="KW-0433">Leucine-rich repeat</keyword>
<accession>F2UTG4</accession>
<evidence type="ECO:0000259" key="5">
    <source>
        <dbReference type="PROSITE" id="PS50011"/>
    </source>
</evidence>
<keyword evidence="6" id="KW-0418">Kinase</keyword>
<dbReference type="eggNOG" id="KOG0619">
    <property type="taxonomic scope" value="Eukaryota"/>
</dbReference>
<dbReference type="InParanoid" id="F2UTG4"/>
<dbReference type="PROSITE" id="PS50011">
    <property type="entry name" value="PROTEIN_KINASE_DOM"/>
    <property type="match status" value="1"/>
</dbReference>
<evidence type="ECO:0000256" key="2">
    <source>
        <dbReference type="ARBA" id="ARBA00022737"/>
    </source>
</evidence>
<evidence type="ECO:0000313" key="7">
    <source>
        <dbReference type="Proteomes" id="UP000007799"/>
    </source>
</evidence>
<dbReference type="GeneID" id="16068059"/>
<proteinExistence type="predicted"/>
<dbReference type="InterPro" id="IPR001245">
    <property type="entry name" value="Ser-Thr/Tyr_kinase_cat_dom"/>
</dbReference>
<feature type="domain" description="Protein kinase" evidence="5">
    <location>
        <begin position="1070"/>
        <end position="1456"/>
    </location>
</feature>
<feature type="compositionally biased region" description="Low complexity" evidence="3">
    <location>
        <begin position="145"/>
        <end position="165"/>
    </location>
</feature>
<feature type="signal peptide" evidence="4">
    <location>
        <begin position="1"/>
        <end position="15"/>
    </location>
</feature>
<keyword evidence="6" id="KW-0808">Transferase</keyword>
<feature type="chain" id="PRO_5012090505" evidence="4">
    <location>
        <begin position="16"/>
        <end position="1471"/>
    </location>
</feature>
<evidence type="ECO:0000256" key="1">
    <source>
        <dbReference type="ARBA" id="ARBA00022614"/>
    </source>
</evidence>
<sequence>MVLLLLLLLPASSAATLNTGGVQSAGPQERNGATDDACARALQALEAIQALQPVILCSASSLQPHLNELQTAVHALCPLPGNIANAAADAAVDAADAAVDAAVDAADDAADDGETVVDVSTDHHAGFSGPQEPQRTIHARLRRNTNSSSTTTLSPAADPTTATSTTTTAAITTDTQSSSSAAPATATTVTATTVTAVTTTTTTTSAPSLRQFSCTIRLLLLGRCRLNSPREPGRPFNLAFNSPDRPASDTITPAATAASALRDLVALYQPRDVIFRRTIFSADMEWVLNNADWSSVETLRIDGLVATSFSLNTLNHFPNLRVLNIGSNHINGLATTLPRDATPFMGAHKLEVLDARNNSLFHLPPALFQGMSSLRVLNLTDNYITSLEAGVLRDATALEHLWLSLNYITAIHPDALQGLSMLRDLTLEDNHLSTLEEPVFRDLTRLERLILSDNVINALPPRLLQHTVNLRQFEVVDSFLPSLPDTFFQTTTRMERLLLFNARLTALPRALLHNMPALDYFSISGNRVRSLHPDMFRGLRNITNIYINRNHITALPAGLFSDQPKLSVLGLGHNNIATVPSTAFEANTALVFLALSHNKLSALPASALRNKPQLQSLYLANNNIRRLSFADDDDDSSSNSGSGGGGTAPLTVLPALEILDLSFNPIEVLPPPHVMPNLTTLRAIHHSMSTIHMTPLLSLRRLTRLELASDLARPTSTLAFTAEEAEHDTAPPNLRFFDLRNVELSTAFVLFAYQQQLRLRHINLGWPGMSESTAPIAQICDLFDQEVEYVGLHNTAYRRIELCQDKRILSVGLEDNPRLEHLTLLHNLNRLNVSGCTSLRDMTLLSADILDISGTRLMFQPPLCDTWGTHVLLASRIRLSRKADLADVGAHIQRCLSQVDVLDLSQNTWLNQAHLVQTPPIVLSRAGFWSEDFAVALANNPRVPVLTINAGKVSCTLELGNTQARAREARADITTEVTFQFNCRCAQRFVQRDGKCVPDELTRGEIAAISMGVVMVVGAVLAVVYQHYRRRRLTLEVENKTVYSHLLEKEEEVMALKKVWEIDFGELHLVTRIDKDSEGAFGEVWLARWDELTVATKLLKRSVLLFDESQREEFEKEVEFLQRTRHPHVVRFFGAGTDPHGSPFLVLEFVAMGSLQALLRRDLAQVLLSKVKERQLSNTRALFVPSTSDDSSGQSTGARRSVAIAETHDTVVIRAREMHANAASTGPRAVWTLKLRLAQDIACGMAFVHSLGHVHRDLKSGNVLVSNALRAKISDFGCIRDVLTKGQTRTGDRKGHDFTSSSTSAVTATSATAIAPTASSPLNPSLTAGVGTPLYMAPEVLAGEEYDGKADVFSFGVLLWEIAVQRVPDLVEQELGPDFKGTYTARLLELLRQGKRLQFPSSAAAAGNTTSTDSPDAADMDATLAWLASVASECSAEDPARRPNFGGLELRLRSEVQQLTAASSHLDETRA</sequence>
<dbReference type="PROSITE" id="PS51450">
    <property type="entry name" value="LRR"/>
    <property type="match status" value="2"/>
</dbReference>
<dbReference type="Pfam" id="PF13855">
    <property type="entry name" value="LRR_8"/>
    <property type="match status" value="2"/>
</dbReference>
<dbReference type="SMART" id="SM00220">
    <property type="entry name" value="S_TKc"/>
    <property type="match status" value="1"/>
</dbReference>
<dbReference type="KEGG" id="sre:PTSG_11443"/>
<evidence type="ECO:0000256" key="3">
    <source>
        <dbReference type="SAM" id="MobiDB-lite"/>
    </source>
</evidence>
<dbReference type="RefSeq" id="XP_004987540.1">
    <property type="nucleotide sequence ID" value="XM_004987483.1"/>
</dbReference>
<dbReference type="GO" id="GO:0005524">
    <property type="term" value="F:ATP binding"/>
    <property type="evidence" value="ECO:0007669"/>
    <property type="project" value="InterPro"/>
</dbReference>
<dbReference type="GO" id="GO:0004672">
    <property type="term" value="F:protein kinase activity"/>
    <property type="evidence" value="ECO:0007669"/>
    <property type="project" value="InterPro"/>
</dbReference>
<dbReference type="FunFam" id="3.80.10.10:FF:001164">
    <property type="entry name" value="GH01279p"/>
    <property type="match status" value="1"/>
</dbReference>
<gene>
    <name evidence="6" type="ORF">PTSG_11443</name>
</gene>
<dbReference type="Proteomes" id="UP000007799">
    <property type="component" value="Unassembled WGS sequence"/>
</dbReference>
<dbReference type="InterPro" id="IPR003591">
    <property type="entry name" value="Leu-rich_rpt_typical-subtyp"/>
</dbReference>
<dbReference type="OrthoDB" id="2013775at2759"/>
<dbReference type="InterPro" id="IPR001611">
    <property type="entry name" value="Leu-rich_rpt"/>
</dbReference>
<dbReference type="SUPFAM" id="SSF56112">
    <property type="entry name" value="Protein kinase-like (PK-like)"/>
    <property type="match status" value="1"/>
</dbReference>
<dbReference type="eggNOG" id="KOG0192">
    <property type="taxonomic scope" value="Eukaryota"/>
</dbReference>
<dbReference type="SUPFAM" id="SSF52058">
    <property type="entry name" value="L domain-like"/>
    <property type="match status" value="2"/>
</dbReference>
<protein>
    <submittedName>
        <fullName evidence="6">TKL protein kinase</fullName>
    </submittedName>
</protein>
<keyword evidence="7" id="KW-1185">Reference proteome</keyword>
<dbReference type="InterPro" id="IPR000719">
    <property type="entry name" value="Prot_kinase_dom"/>
</dbReference>